<accession>A0ACB9L669</accession>
<comment type="caution">
    <text evidence="1">The sequence shown here is derived from an EMBL/GenBank/DDBJ whole genome shotgun (WGS) entry which is preliminary data.</text>
</comment>
<protein>
    <submittedName>
        <fullName evidence="1">Uncharacterized protein</fullName>
    </submittedName>
</protein>
<proteinExistence type="predicted"/>
<keyword evidence="2" id="KW-1185">Reference proteome</keyword>
<evidence type="ECO:0000313" key="1">
    <source>
        <dbReference type="EMBL" id="KAI4305230.1"/>
    </source>
</evidence>
<dbReference type="EMBL" id="CM039437">
    <property type="protein sequence ID" value="KAI4305230.1"/>
    <property type="molecule type" value="Genomic_DNA"/>
</dbReference>
<gene>
    <name evidence="1" type="ORF">L6164_028609</name>
</gene>
<evidence type="ECO:0000313" key="2">
    <source>
        <dbReference type="Proteomes" id="UP000828941"/>
    </source>
</evidence>
<reference evidence="1 2" key="1">
    <citation type="journal article" date="2022" name="DNA Res.">
        <title>Chromosomal-level genome assembly of the orchid tree Bauhinia variegata (Leguminosae; Cercidoideae) supports the allotetraploid origin hypothesis of Bauhinia.</title>
        <authorList>
            <person name="Zhong Y."/>
            <person name="Chen Y."/>
            <person name="Zheng D."/>
            <person name="Pang J."/>
            <person name="Liu Y."/>
            <person name="Luo S."/>
            <person name="Meng S."/>
            <person name="Qian L."/>
            <person name="Wei D."/>
            <person name="Dai S."/>
            <person name="Zhou R."/>
        </authorList>
    </citation>
    <scope>NUCLEOTIDE SEQUENCE [LARGE SCALE GENOMIC DNA]</scope>
    <source>
        <strain evidence="1">BV-YZ2020</strain>
    </source>
</reference>
<name>A0ACB9L669_BAUVA</name>
<dbReference type="Proteomes" id="UP000828941">
    <property type="component" value="Chromosome 12"/>
</dbReference>
<organism evidence="1 2">
    <name type="scientific">Bauhinia variegata</name>
    <name type="common">Purple orchid tree</name>
    <name type="synonym">Phanera variegata</name>
    <dbReference type="NCBI Taxonomy" id="167791"/>
    <lineage>
        <taxon>Eukaryota</taxon>
        <taxon>Viridiplantae</taxon>
        <taxon>Streptophyta</taxon>
        <taxon>Embryophyta</taxon>
        <taxon>Tracheophyta</taxon>
        <taxon>Spermatophyta</taxon>
        <taxon>Magnoliopsida</taxon>
        <taxon>eudicotyledons</taxon>
        <taxon>Gunneridae</taxon>
        <taxon>Pentapetalae</taxon>
        <taxon>rosids</taxon>
        <taxon>fabids</taxon>
        <taxon>Fabales</taxon>
        <taxon>Fabaceae</taxon>
        <taxon>Cercidoideae</taxon>
        <taxon>Cercideae</taxon>
        <taxon>Bauhiniinae</taxon>
        <taxon>Bauhinia</taxon>
    </lineage>
</organism>
<sequence length="82" mass="9238">MRDTVPSMEHRRGQFNLVESSALSLSSLMVQRLLIYLLPHKPTKLLAYGCTSRAASYVNIRRSFIGKISSDFVPVKQLRVGT</sequence>